<keyword evidence="3" id="KW-1185">Reference proteome</keyword>
<evidence type="ECO:0000313" key="2">
    <source>
        <dbReference type="EMBL" id="SKB31973.1"/>
    </source>
</evidence>
<dbReference type="Pfam" id="PF11188">
    <property type="entry name" value="DUF2975"/>
    <property type="match status" value="1"/>
</dbReference>
<dbReference type="Proteomes" id="UP000190339">
    <property type="component" value="Unassembled WGS sequence"/>
</dbReference>
<keyword evidence="1" id="KW-0812">Transmembrane</keyword>
<dbReference type="AlphaFoldDB" id="A0A1T5ABB8"/>
<name>A0A1T5ABB8_9FLAO</name>
<feature type="transmembrane region" description="Helical" evidence="1">
    <location>
        <begin position="105"/>
        <end position="127"/>
    </location>
</feature>
<dbReference type="RefSeq" id="WP_079511274.1">
    <property type="nucleotide sequence ID" value="NZ_FUYL01000002.1"/>
</dbReference>
<protein>
    <recommendedName>
        <fullName evidence="4">DUF2975 domain-containing protein</fullName>
    </recommendedName>
</protein>
<accession>A0A1T5ABB8</accession>
<evidence type="ECO:0008006" key="4">
    <source>
        <dbReference type="Google" id="ProtNLM"/>
    </source>
</evidence>
<feature type="transmembrane region" description="Helical" evidence="1">
    <location>
        <begin position="67"/>
        <end position="84"/>
    </location>
</feature>
<dbReference type="EMBL" id="FUYL01000002">
    <property type="protein sequence ID" value="SKB31973.1"/>
    <property type="molecule type" value="Genomic_DNA"/>
</dbReference>
<feature type="transmembrane region" description="Helical" evidence="1">
    <location>
        <begin position="12"/>
        <end position="35"/>
    </location>
</feature>
<evidence type="ECO:0000256" key="1">
    <source>
        <dbReference type="SAM" id="Phobius"/>
    </source>
</evidence>
<proteinExistence type="predicted"/>
<feature type="transmembrane region" description="Helical" evidence="1">
    <location>
        <begin position="139"/>
        <end position="156"/>
    </location>
</feature>
<evidence type="ECO:0000313" key="3">
    <source>
        <dbReference type="Proteomes" id="UP000190339"/>
    </source>
</evidence>
<reference evidence="3" key="1">
    <citation type="submission" date="2017-02" db="EMBL/GenBank/DDBJ databases">
        <authorList>
            <person name="Varghese N."/>
            <person name="Submissions S."/>
        </authorList>
    </citation>
    <scope>NUCLEOTIDE SEQUENCE [LARGE SCALE GENOMIC DNA]</scope>
    <source>
        <strain evidence="3">DSM 23546</strain>
    </source>
</reference>
<organism evidence="2 3">
    <name type="scientific">Maribacter arcticus</name>
    <dbReference type="NCBI Taxonomy" id="561365"/>
    <lineage>
        <taxon>Bacteria</taxon>
        <taxon>Pseudomonadati</taxon>
        <taxon>Bacteroidota</taxon>
        <taxon>Flavobacteriia</taxon>
        <taxon>Flavobacteriales</taxon>
        <taxon>Flavobacteriaceae</taxon>
        <taxon>Maribacter</taxon>
    </lineage>
</organism>
<dbReference type="OrthoDB" id="1163870at2"/>
<dbReference type="STRING" id="561365.SAMN05660866_00761"/>
<keyword evidence="1" id="KW-0472">Membrane</keyword>
<gene>
    <name evidence="2" type="ORF">SAMN05660866_00761</name>
</gene>
<keyword evidence="1" id="KW-1133">Transmembrane helix</keyword>
<sequence>MKIFGPKSLSDLFYYLFRTISILLILFLSYIFIAFTTNRFSTNNGRFDMEIPLTGTSIKGEYQFSDILTIHLVLFFGVLFFYIISNIFKALKESIIFNKKIIQNLTLFTILNLIIGPVLYFVIHYPIMKKADFGDVHNLILLLIFGVISLFLTNIFKKGYTVQSENDLTI</sequence>
<dbReference type="InterPro" id="IPR021354">
    <property type="entry name" value="DUF2975"/>
</dbReference>